<keyword evidence="1" id="KW-0472">Membrane</keyword>
<evidence type="ECO:0000313" key="3">
    <source>
        <dbReference type="Proteomes" id="UP000319825"/>
    </source>
</evidence>
<dbReference type="OrthoDB" id="3542456at2"/>
<dbReference type="InterPro" id="IPR021737">
    <property type="entry name" value="Phage_phiKZ_Orf197"/>
</dbReference>
<dbReference type="RefSeq" id="WP_145774193.1">
    <property type="nucleotide sequence ID" value="NZ_BAAATQ010000231.1"/>
</dbReference>
<accession>A0A562I953</accession>
<dbReference type="Proteomes" id="UP000319825">
    <property type="component" value="Unassembled WGS sequence"/>
</dbReference>
<dbReference type="AlphaFoldDB" id="A0A562I953"/>
<keyword evidence="3" id="KW-1185">Reference proteome</keyword>
<feature type="transmembrane region" description="Helical" evidence="1">
    <location>
        <begin position="45"/>
        <end position="71"/>
    </location>
</feature>
<gene>
    <name evidence="2" type="ORF">JD77_02282</name>
</gene>
<comment type="caution">
    <text evidence="2">The sequence shown here is derived from an EMBL/GenBank/DDBJ whole genome shotgun (WGS) entry which is preliminary data.</text>
</comment>
<sequence>MFADPTGVHAAAFAAVFAALYVAHQVADHWVQTQHQADCKGLPGWPGRIACAAHVATYTLTALVALAALILATGLRLDPWGVTVGLTVSAVSHYIADRRTPLRRIADALGAGRFYTLGTPRPGHDDNPSLGTGAYALDQSWHIAFLFAAALFCAA</sequence>
<reference evidence="2 3" key="1">
    <citation type="submission" date="2019-07" db="EMBL/GenBank/DDBJ databases">
        <title>R&amp;d 2014.</title>
        <authorList>
            <person name="Klenk H.-P."/>
        </authorList>
    </citation>
    <scope>NUCLEOTIDE SEQUENCE [LARGE SCALE GENOMIC DNA]</scope>
    <source>
        <strain evidence="2 3">DSM 43868</strain>
    </source>
</reference>
<evidence type="ECO:0000256" key="1">
    <source>
        <dbReference type="SAM" id="Phobius"/>
    </source>
</evidence>
<dbReference type="Pfam" id="PF11750">
    <property type="entry name" value="DUF3307"/>
    <property type="match status" value="1"/>
</dbReference>
<organism evidence="2 3">
    <name type="scientific">Micromonospora olivasterospora</name>
    <dbReference type="NCBI Taxonomy" id="1880"/>
    <lineage>
        <taxon>Bacteria</taxon>
        <taxon>Bacillati</taxon>
        <taxon>Actinomycetota</taxon>
        <taxon>Actinomycetes</taxon>
        <taxon>Micromonosporales</taxon>
        <taxon>Micromonosporaceae</taxon>
        <taxon>Micromonospora</taxon>
    </lineage>
</organism>
<protein>
    <submittedName>
        <fullName evidence="2">Uncharacterized protein DUF3307</fullName>
    </submittedName>
</protein>
<keyword evidence="1" id="KW-0812">Transmembrane</keyword>
<proteinExistence type="predicted"/>
<name>A0A562I953_MICOL</name>
<evidence type="ECO:0000313" key="2">
    <source>
        <dbReference type="EMBL" id="TWH67308.1"/>
    </source>
</evidence>
<feature type="transmembrane region" description="Helical" evidence="1">
    <location>
        <begin position="6"/>
        <end position="24"/>
    </location>
</feature>
<keyword evidence="1" id="KW-1133">Transmembrane helix</keyword>
<dbReference type="EMBL" id="VLKE01000001">
    <property type="protein sequence ID" value="TWH67308.1"/>
    <property type="molecule type" value="Genomic_DNA"/>
</dbReference>